<evidence type="ECO:0000313" key="6">
    <source>
        <dbReference type="Proteomes" id="UP000036700"/>
    </source>
</evidence>
<evidence type="ECO:0000256" key="3">
    <source>
        <dbReference type="ARBA" id="ARBA00023315"/>
    </source>
</evidence>
<evidence type="ECO:0000256" key="1">
    <source>
        <dbReference type="ARBA" id="ARBA00008694"/>
    </source>
</evidence>
<dbReference type="InterPro" id="IPR000182">
    <property type="entry name" value="GNAT_dom"/>
</dbReference>
<dbReference type="RefSeq" id="WP_047214857.1">
    <property type="nucleotide sequence ID" value="NZ_CP011568.3"/>
</dbReference>
<accession>A0A0G3EPT5</accession>
<dbReference type="Pfam" id="PF00583">
    <property type="entry name" value="Acetyltransf_1"/>
    <property type="match status" value="1"/>
</dbReference>
<proteinExistence type="inferred from homology"/>
<dbReference type="PATRIC" id="fig|445709.3.peg.2724"/>
<name>A0A0G3EPT5_9BURK</name>
<dbReference type="GO" id="GO:0008080">
    <property type="term" value="F:N-acetyltransferase activity"/>
    <property type="evidence" value="ECO:0007669"/>
    <property type="project" value="TreeGrafter"/>
</dbReference>
<dbReference type="Proteomes" id="UP000036700">
    <property type="component" value="Chromosome"/>
</dbReference>
<keyword evidence="6" id="KW-1185">Reference proteome</keyword>
<feature type="domain" description="N-acetyltransferase" evidence="4">
    <location>
        <begin position="3"/>
        <end position="167"/>
    </location>
</feature>
<dbReference type="SUPFAM" id="SSF55729">
    <property type="entry name" value="Acyl-CoA N-acyltransferases (Nat)"/>
    <property type="match status" value="1"/>
</dbReference>
<dbReference type="FunFam" id="3.40.630.30:FF:000064">
    <property type="entry name" value="GNAT family acetyltransferase"/>
    <property type="match status" value="1"/>
</dbReference>
<evidence type="ECO:0000256" key="2">
    <source>
        <dbReference type="ARBA" id="ARBA00022679"/>
    </source>
</evidence>
<keyword evidence="2 5" id="KW-0808">Transferase</keyword>
<dbReference type="AlphaFoldDB" id="A0A0G3EPT5"/>
<evidence type="ECO:0000259" key="4">
    <source>
        <dbReference type="PROSITE" id="PS51186"/>
    </source>
</evidence>
<sequence>MRAHLRPARPGDVAAIHALVRELAAYERLTDMLVATEDDLRDALFGPQPVIECLLAEISEEVVGYALFFHNYSTFLGRRGLYLEDVYVKPSARGHGLGQALLHALARIAVQRNCGRVEWTVLDWNQPAIDFYEAQGADVLPEWRVVRMTGEALQRFAASVPKHQLLDQRS</sequence>
<comment type="similarity">
    <text evidence="1">Belongs to the acetyltransferase family.</text>
</comment>
<dbReference type="InterPro" id="IPR016181">
    <property type="entry name" value="Acyl_CoA_acyltransferase"/>
</dbReference>
<gene>
    <name evidence="5" type="ORF">ABW99_12835</name>
</gene>
<evidence type="ECO:0000313" key="5">
    <source>
        <dbReference type="EMBL" id="AKJ68960.1"/>
    </source>
</evidence>
<dbReference type="InterPro" id="IPR051016">
    <property type="entry name" value="Diverse_Substrate_AcTransf"/>
</dbReference>
<dbReference type="PANTHER" id="PTHR10545">
    <property type="entry name" value="DIAMINE N-ACETYLTRANSFERASE"/>
    <property type="match status" value="1"/>
</dbReference>
<dbReference type="KEGG" id="ptx:ABW99_12835"/>
<dbReference type="PROSITE" id="PS51186">
    <property type="entry name" value="GNAT"/>
    <property type="match status" value="1"/>
</dbReference>
<keyword evidence="3" id="KW-0012">Acyltransferase</keyword>
<dbReference type="STRING" id="445709.ABW99_12835"/>
<dbReference type="CDD" id="cd04301">
    <property type="entry name" value="NAT_SF"/>
    <property type="match status" value="1"/>
</dbReference>
<dbReference type="EMBL" id="CP011568">
    <property type="protein sequence ID" value="AKJ68960.1"/>
    <property type="molecule type" value="Genomic_DNA"/>
</dbReference>
<dbReference type="Gene3D" id="3.40.630.30">
    <property type="match status" value="1"/>
</dbReference>
<protein>
    <submittedName>
        <fullName evidence="5">GCN5 family acetyltransferase</fullName>
    </submittedName>
</protein>
<organism evidence="5 6">
    <name type="scientific">Pandoraea thiooxydans</name>
    <dbReference type="NCBI Taxonomy" id="445709"/>
    <lineage>
        <taxon>Bacteria</taxon>
        <taxon>Pseudomonadati</taxon>
        <taxon>Pseudomonadota</taxon>
        <taxon>Betaproteobacteria</taxon>
        <taxon>Burkholderiales</taxon>
        <taxon>Burkholderiaceae</taxon>
        <taxon>Pandoraea</taxon>
    </lineage>
</organism>
<reference evidence="6" key="1">
    <citation type="submission" date="2015-06" db="EMBL/GenBank/DDBJ databases">
        <authorList>
            <person name="Lim Y.L."/>
            <person name="Ee R."/>
            <person name="Yong D."/>
            <person name="How K.Y."/>
            <person name="Yin W.F."/>
            <person name="Chan K.G."/>
        </authorList>
    </citation>
    <scope>NUCLEOTIDE SEQUENCE [LARGE SCALE GENOMIC DNA]</scope>
    <source>
        <strain evidence="6">DSM 25325</strain>
    </source>
</reference>
<dbReference type="PANTHER" id="PTHR10545:SF29">
    <property type="entry name" value="GH14572P-RELATED"/>
    <property type="match status" value="1"/>
</dbReference>
<dbReference type="OrthoDB" id="5295305at2"/>